<dbReference type="HOGENOM" id="CLU_120623_0_0_1"/>
<organism evidence="2">
    <name type="scientific">Trichophyton rubrum CBS 288.86</name>
    <dbReference type="NCBI Taxonomy" id="1215330"/>
    <lineage>
        <taxon>Eukaryota</taxon>
        <taxon>Fungi</taxon>
        <taxon>Dikarya</taxon>
        <taxon>Ascomycota</taxon>
        <taxon>Pezizomycotina</taxon>
        <taxon>Eurotiomycetes</taxon>
        <taxon>Eurotiomycetidae</taxon>
        <taxon>Onygenales</taxon>
        <taxon>Arthrodermataceae</taxon>
        <taxon>Trichophyton</taxon>
    </lineage>
</organism>
<evidence type="ECO:0000313" key="2">
    <source>
        <dbReference type="EMBL" id="EZF47313.1"/>
    </source>
</evidence>
<keyword evidence="1" id="KW-1133">Transmembrane helix</keyword>
<keyword evidence="1" id="KW-0812">Transmembrane</keyword>
<dbReference type="EMBL" id="KK207947">
    <property type="protein sequence ID" value="EZF47313.1"/>
    <property type="molecule type" value="Genomic_DNA"/>
</dbReference>
<dbReference type="AlphaFoldDB" id="A0A022VNH8"/>
<accession>A0A022VNH8</accession>
<gene>
    <name evidence="2" type="ORF">H103_08884</name>
</gene>
<keyword evidence="1" id="KW-0472">Membrane</keyword>
<feature type="transmembrane region" description="Helical" evidence="1">
    <location>
        <begin position="121"/>
        <end position="141"/>
    </location>
</feature>
<dbReference type="Proteomes" id="UP000023758">
    <property type="component" value="Unassembled WGS sequence"/>
</dbReference>
<evidence type="ECO:0000256" key="1">
    <source>
        <dbReference type="SAM" id="Phobius"/>
    </source>
</evidence>
<reference evidence="2" key="1">
    <citation type="submission" date="2014-02" db="EMBL/GenBank/DDBJ databases">
        <title>The Genome Sequence of Trichophyton rubrum (morphotype fischeri) CBS 288.86.</title>
        <authorList>
            <consortium name="The Broad Institute Genomics Platform"/>
            <person name="Cuomo C.A."/>
            <person name="White T.C."/>
            <person name="Graser Y."/>
            <person name="Martinez-Rossi N."/>
            <person name="Heitman J."/>
            <person name="Young S.K."/>
            <person name="Zeng Q."/>
            <person name="Gargeya S."/>
            <person name="Abouelleil A."/>
            <person name="Alvarado L."/>
            <person name="Chapman S.B."/>
            <person name="Gainer-Dewar J."/>
            <person name="Goldberg J."/>
            <person name="Griggs A."/>
            <person name="Gujja S."/>
            <person name="Hansen M."/>
            <person name="Howarth C."/>
            <person name="Imamovic A."/>
            <person name="Larimer J."/>
            <person name="Martinez D."/>
            <person name="Murphy C."/>
            <person name="Pearson M.D."/>
            <person name="Persinoti G."/>
            <person name="Poon T."/>
            <person name="Priest M."/>
            <person name="Roberts A.D."/>
            <person name="Saif S."/>
            <person name="Shea T.D."/>
            <person name="Sykes S.N."/>
            <person name="Wortman J."/>
            <person name="Nusbaum C."/>
            <person name="Birren B."/>
        </authorList>
    </citation>
    <scope>NUCLEOTIDE SEQUENCE [LARGE SCALE GENOMIC DNA]</scope>
    <source>
        <strain evidence="2">CBS 288.86</strain>
    </source>
</reference>
<name>A0A022VNH8_TRIRU</name>
<sequence>MGPLCVAHRTRVHPSPAHHHPSPPKRRLWLRLRRTPSERQLRTSNRTYAWGYHSGPCHYFTSLYLLVSVSGSVSALNGVRFAKFGPIRSLTVCYLTDPTAHWLHLHQSPVSSMITSMCLQLLTSLAGAGLVGWLAGWLAGWRVGMAWGTPPHRRLQQPMLVISHEQGKSV</sequence>
<proteinExistence type="predicted"/>
<protein>
    <submittedName>
        <fullName evidence="2">Uncharacterized protein</fullName>
    </submittedName>
</protein>